<evidence type="ECO:0000313" key="9">
    <source>
        <dbReference type="EMBL" id="CAG9321236.1"/>
    </source>
</evidence>
<feature type="signal peptide" evidence="7">
    <location>
        <begin position="1"/>
        <end position="19"/>
    </location>
</feature>
<dbReference type="SUPFAM" id="SSF51069">
    <property type="entry name" value="Carbonic anhydrase"/>
    <property type="match status" value="1"/>
</dbReference>
<dbReference type="Gene3D" id="3.10.200.10">
    <property type="entry name" value="Alpha carbonic anhydrase"/>
    <property type="match status" value="1"/>
</dbReference>
<proteinExistence type="inferred from homology"/>
<evidence type="ECO:0000256" key="2">
    <source>
        <dbReference type="ARBA" id="ARBA00012925"/>
    </source>
</evidence>
<dbReference type="EMBL" id="CAJZBQ010000028">
    <property type="protein sequence ID" value="CAG9321236.1"/>
    <property type="molecule type" value="Genomic_DNA"/>
</dbReference>
<comment type="caution">
    <text evidence="9">The sequence shown here is derived from an EMBL/GenBank/DDBJ whole genome shotgun (WGS) entry which is preliminary data.</text>
</comment>
<reference evidence="9" key="1">
    <citation type="submission" date="2021-09" db="EMBL/GenBank/DDBJ databases">
        <authorList>
            <consortium name="AG Swart"/>
            <person name="Singh M."/>
            <person name="Singh A."/>
            <person name="Seah K."/>
            <person name="Emmerich C."/>
        </authorList>
    </citation>
    <scope>NUCLEOTIDE SEQUENCE</scope>
    <source>
        <strain evidence="9">ATCC30299</strain>
    </source>
</reference>
<sequence length="266" mass="30362">MIFFLLPLCVYSWNYQQNGEDWEGTCATGSEQSPINIDQGDTSKLGDTYSMLVYYYGIVGSRTVVNDGNTISLPGDYGYITITDQKGNDRKFLTDHIEFHMPSEHWFDGYPSQMEVQVFHTIDDSDYTAGFPSKAVVSIMIRPGDDNYFMAAISLSKLPASGSNYTLAATSLVNLLDICDPYDNYYFYHGSLNKPDCNETYLWYVFETEQMVSFAQMNYFSLLWVEDTSFSEGKGNIRETQRLHGRTVYYSSASSLALSLLWFFWS</sequence>
<evidence type="ECO:0000259" key="8">
    <source>
        <dbReference type="PROSITE" id="PS51144"/>
    </source>
</evidence>
<evidence type="ECO:0000256" key="7">
    <source>
        <dbReference type="SAM" id="SignalP"/>
    </source>
</evidence>
<organism evidence="9 10">
    <name type="scientific">Blepharisma stoltei</name>
    <dbReference type="NCBI Taxonomy" id="1481888"/>
    <lineage>
        <taxon>Eukaryota</taxon>
        <taxon>Sar</taxon>
        <taxon>Alveolata</taxon>
        <taxon>Ciliophora</taxon>
        <taxon>Postciliodesmatophora</taxon>
        <taxon>Heterotrichea</taxon>
        <taxon>Heterotrichida</taxon>
        <taxon>Blepharismidae</taxon>
        <taxon>Blepharisma</taxon>
    </lineage>
</organism>
<feature type="domain" description="Alpha-carbonic anhydrase" evidence="8">
    <location>
        <begin position="11"/>
        <end position="252"/>
    </location>
</feature>
<name>A0AAU9J7C9_9CILI</name>
<keyword evidence="10" id="KW-1185">Reference proteome</keyword>
<evidence type="ECO:0000313" key="10">
    <source>
        <dbReference type="Proteomes" id="UP001162131"/>
    </source>
</evidence>
<protein>
    <recommendedName>
        <fullName evidence="2">carbonic anhydrase</fullName>
        <ecNumber evidence="2">4.2.1.1</ecNumber>
    </recommendedName>
</protein>
<keyword evidence="4" id="KW-0862">Zinc</keyword>
<dbReference type="EC" id="4.2.1.1" evidence="2"/>
<dbReference type="PANTHER" id="PTHR18952:SF265">
    <property type="entry name" value="CARBONIC ANHYDRASE"/>
    <property type="match status" value="1"/>
</dbReference>
<dbReference type="GO" id="GO:0004089">
    <property type="term" value="F:carbonate dehydratase activity"/>
    <property type="evidence" value="ECO:0007669"/>
    <property type="project" value="UniProtKB-EC"/>
</dbReference>
<dbReference type="PROSITE" id="PS51144">
    <property type="entry name" value="ALPHA_CA_2"/>
    <property type="match status" value="1"/>
</dbReference>
<keyword evidence="7" id="KW-0732">Signal</keyword>
<dbReference type="Pfam" id="PF00194">
    <property type="entry name" value="Carb_anhydrase"/>
    <property type="match status" value="1"/>
</dbReference>
<evidence type="ECO:0000256" key="5">
    <source>
        <dbReference type="ARBA" id="ARBA00023239"/>
    </source>
</evidence>
<keyword evidence="3" id="KW-0479">Metal-binding</keyword>
<keyword evidence="5" id="KW-0456">Lyase</keyword>
<dbReference type="AlphaFoldDB" id="A0AAU9J7C9"/>
<dbReference type="CDD" id="cd03124">
    <property type="entry name" value="alpha_CA_prokaryotic_like"/>
    <property type="match status" value="1"/>
</dbReference>
<evidence type="ECO:0000256" key="4">
    <source>
        <dbReference type="ARBA" id="ARBA00022833"/>
    </source>
</evidence>
<dbReference type="InterPro" id="IPR041891">
    <property type="entry name" value="Alpha_CA_prokaryot-like"/>
</dbReference>
<dbReference type="InterPro" id="IPR036398">
    <property type="entry name" value="CA_dom_sf"/>
</dbReference>
<gene>
    <name evidence="9" type="ORF">BSTOLATCC_MIC28523</name>
</gene>
<dbReference type="Proteomes" id="UP001162131">
    <property type="component" value="Unassembled WGS sequence"/>
</dbReference>
<feature type="chain" id="PRO_5043628004" description="carbonic anhydrase" evidence="7">
    <location>
        <begin position="20"/>
        <end position="266"/>
    </location>
</feature>
<evidence type="ECO:0000256" key="3">
    <source>
        <dbReference type="ARBA" id="ARBA00022723"/>
    </source>
</evidence>
<dbReference type="InterPro" id="IPR023561">
    <property type="entry name" value="Carbonic_anhydrase_a-class"/>
</dbReference>
<dbReference type="InterPro" id="IPR001148">
    <property type="entry name" value="CA_dom"/>
</dbReference>
<dbReference type="PANTHER" id="PTHR18952">
    <property type="entry name" value="CARBONIC ANHYDRASE"/>
    <property type="match status" value="1"/>
</dbReference>
<evidence type="ECO:0000256" key="1">
    <source>
        <dbReference type="ARBA" id="ARBA00010718"/>
    </source>
</evidence>
<dbReference type="GO" id="GO:0008270">
    <property type="term" value="F:zinc ion binding"/>
    <property type="evidence" value="ECO:0007669"/>
    <property type="project" value="InterPro"/>
</dbReference>
<comment type="similarity">
    <text evidence="1">Belongs to the alpha-carbonic anhydrase family.</text>
</comment>
<accession>A0AAU9J7C9</accession>
<comment type="catalytic activity">
    <reaction evidence="6">
        <text>hydrogencarbonate + H(+) = CO2 + H2O</text>
        <dbReference type="Rhea" id="RHEA:10748"/>
        <dbReference type="ChEBI" id="CHEBI:15377"/>
        <dbReference type="ChEBI" id="CHEBI:15378"/>
        <dbReference type="ChEBI" id="CHEBI:16526"/>
        <dbReference type="ChEBI" id="CHEBI:17544"/>
        <dbReference type="EC" id="4.2.1.1"/>
    </reaction>
</comment>
<evidence type="ECO:0000256" key="6">
    <source>
        <dbReference type="ARBA" id="ARBA00048348"/>
    </source>
</evidence>
<dbReference type="SMART" id="SM01057">
    <property type="entry name" value="Carb_anhydrase"/>
    <property type="match status" value="1"/>
</dbReference>